<feature type="domain" description="SIS" evidence="5">
    <location>
        <begin position="135"/>
        <end position="272"/>
    </location>
</feature>
<dbReference type="Pfam" id="PF01418">
    <property type="entry name" value="HTH_6"/>
    <property type="match status" value="1"/>
</dbReference>
<dbReference type="EMBL" id="JAFLNF010000001">
    <property type="protein sequence ID" value="MBO0343919.1"/>
    <property type="molecule type" value="Genomic_DNA"/>
</dbReference>
<dbReference type="InterPro" id="IPR046348">
    <property type="entry name" value="SIS_dom_sf"/>
</dbReference>
<dbReference type="PROSITE" id="PS51071">
    <property type="entry name" value="HTH_RPIR"/>
    <property type="match status" value="1"/>
</dbReference>
<evidence type="ECO:0000313" key="7">
    <source>
        <dbReference type="Proteomes" id="UP000664779"/>
    </source>
</evidence>
<dbReference type="CDD" id="cd05013">
    <property type="entry name" value="SIS_RpiR"/>
    <property type="match status" value="1"/>
</dbReference>
<dbReference type="PROSITE" id="PS51464">
    <property type="entry name" value="SIS"/>
    <property type="match status" value="1"/>
</dbReference>
<dbReference type="InterPro" id="IPR035472">
    <property type="entry name" value="RpiR-like_SIS"/>
</dbReference>
<sequence length="296" mass="31932">MKAMKKAKKNDRFSQRMATRLASLSPGLKTVLTYIDENRRAALDLSALEIAAQTGTSDATVIRAVQALGFEGLLDLKLTLKDSVEGVMSSADKMAVTTRVLSDDLDSTIDYVLESHIESANRLGEASNRRAIADAVAILKNAGKIAVFGIGASSILADYAARLFTRNGYPSYVLNRTGIALGEQLLAMEKDDVLIMMGQANSHREGVTALEEASRLGVPVILLTATPKAAFRDNADVVILIPRGEADRVPQHGTVLMCLEAVILGLAAMTAEKSNASLERLHGFYSTIRKKPRKFQ</sequence>
<dbReference type="InterPro" id="IPR001347">
    <property type="entry name" value="SIS_dom"/>
</dbReference>
<gene>
    <name evidence="6" type="ORF">J0X15_01700</name>
</gene>
<proteinExistence type="predicted"/>
<dbReference type="InterPro" id="IPR009057">
    <property type="entry name" value="Homeodomain-like_sf"/>
</dbReference>
<evidence type="ECO:0000256" key="3">
    <source>
        <dbReference type="ARBA" id="ARBA00023163"/>
    </source>
</evidence>
<name>A0A939EJW0_9HYPH</name>
<reference evidence="6" key="1">
    <citation type="submission" date="2021-03" db="EMBL/GenBank/DDBJ databases">
        <title>Roseibium sp. CAU 1637 isolated from Incheon.</title>
        <authorList>
            <person name="Kim W."/>
        </authorList>
    </citation>
    <scope>NUCLEOTIDE SEQUENCE</scope>
    <source>
        <strain evidence="6">CAU 1637</strain>
    </source>
</reference>
<dbReference type="GO" id="GO:1901135">
    <property type="term" value="P:carbohydrate derivative metabolic process"/>
    <property type="evidence" value="ECO:0007669"/>
    <property type="project" value="InterPro"/>
</dbReference>
<dbReference type="PANTHER" id="PTHR30514:SF1">
    <property type="entry name" value="HTH-TYPE TRANSCRIPTIONAL REGULATOR HEXR-RELATED"/>
    <property type="match status" value="1"/>
</dbReference>
<evidence type="ECO:0000256" key="2">
    <source>
        <dbReference type="ARBA" id="ARBA00023125"/>
    </source>
</evidence>
<dbReference type="PANTHER" id="PTHR30514">
    <property type="entry name" value="GLUCOKINASE"/>
    <property type="match status" value="1"/>
</dbReference>
<dbReference type="GO" id="GO:0003677">
    <property type="term" value="F:DNA binding"/>
    <property type="evidence" value="ECO:0007669"/>
    <property type="project" value="UniProtKB-KW"/>
</dbReference>
<protein>
    <submittedName>
        <fullName evidence="6">MurR/RpiR family transcriptional regulator</fullName>
    </submittedName>
</protein>
<dbReference type="Pfam" id="PF01380">
    <property type="entry name" value="SIS"/>
    <property type="match status" value="1"/>
</dbReference>
<dbReference type="SUPFAM" id="SSF53697">
    <property type="entry name" value="SIS domain"/>
    <property type="match status" value="1"/>
</dbReference>
<evidence type="ECO:0000259" key="5">
    <source>
        <dbReference type="PROSITE" id="PS51464"/>
    </source>
</evidence>
<dbReference type="SUPFAM" id="SSF46689">
    <property type="entry name" value="Homeodomain-like"/>
    <property type="match status" value="1"/>
</dbReference>
<dbReference type="GO" id="GO:0003700">
    <property type="term" value="F:DNA-binding transcription factor activity"/>
    <property type="evidence" value="ECO:0007669"/>
    <property type="project" value="InterPro"/>
</dbReference>
<accession>A0A939EJW0</accession>
<evidence type="ECO:0000256" key="1">
    <source>
        <dbReference type="ARBA" id="ARBA00023015"/>
    </source>
</evidence>
<feature type="domain" description="HTH rpiR-type" evidence="4">
    <location>
        <begin position="11"/>
        <end position="87"/>
    </location>
</feature>
<dbReference type="Gene3D" id="3.40.50.10490">
    <property type="entry name" value="Glucose-6-phosphate isomerase like protein, domain 1"/>
    <property type="match status" value="1"/>
</dbReference>
<dbReference type="InterPro" id="IPR047640">
    <property type="entry name" value="RpiR-like"/>
</dbReference>
<dbReference type="GO" id="GO:0097367">
    <property type="term" value="F:carbohydrate derivative binding"/>
    <property type="evidence" value="ECO:0007669"/>
    <property type="project" value="InterPro"/>
</dbReference>
<keyword evidence="2" id="KW-0238">DNA-binding</keyword>
<dbReference type="AlphaFoldDB" id="A0A939EJW0"/>
<comment type="caution">
    <text evidence="6">The sequence shown here is derived from an EMBL/GenBank/DDBJ whole genome shotgun (WGS) entry which is preliminary data.</text>
</comment>
<dbReference type="Proteomes" id="UP000664779">
    <property type="component" value="Unassembled WGS sequence"/>
</dbReference>
<keyword evidence="1" id="KW-0805">Transcription regulation</keyword>
<dbReference type="InterPro" id="IPR000281">
    <property type="entry name" value="HTH_RpiR"/>
</dbReference>
<keyword evidence="3" id="KW-0804">Transcription</keyword>
<organism evidence="6 7">
    <name type="scientific">Roseibium limicola</name>
    <dbReference type="NCBI Taxonomy" id="2816037"/>
    <lineage>
        <taxon>Bacteria</taxon>
        <taxon>Pseudomonadati</taxon>
        <taxon>Pseudomonadota</taxon>
        <taxon>Alphaproteobacteria</taxon>
        <taxon>Hyphomicrobiales</taxon>
        <taxon>Stappiaceae</taxon>
        <taxon>Roseibium</taxon>
    </lineage>
</organism>
<evidence type="ECO:0000259" key="4">
    <source>
        <dbReference type="PROSITE" id="PS51071"/>
    </source>
</evidence>
<dbReference type="InterPro" id="IPR036388">
    <property type="entry name" value="WH-like_DNA-bd_sf"/>
</dbReference>
<dbReference type="Gene3D" id="1.10.10.10">
    <property type="entry name" value="Winged helix-like DNA-binding domain superfamily/Winged helix DNA-binding domain"/>
    <property type="match status" value="1"/>
</dbReference>
<keyword evidence="7" id="KW-1185">Reference proteome</keyword>
<evidence type="ECO:0000313" key="6">
    <source>
        <dbReference type="EMBL" id="MBO0343919.1"/>
    </source>
</evidence>